<proteinExistence type="predicted"/>
<comment type="caution">
    <text evidence="3">The sequence shown here is derived from an EMBL/GenBank/DDBJ whole genome shotgun (WGS) entry which is preliminary data.</text>
</comment>
<dbReference type="GO" id="GO:0003700">
    <property type="term" value="F:DNA-binding transcription factor activity"/>
    <property type="evidence" value="ECO:0007669"/>
    <property type="project" value="TreeGrafter"/>
</dbReference>
<sequence>DGAVSMQGQMGIGTTTPQYPLDLRSTTATILQNNSLTNSGASAVTGIYNNVYSTNTSGTKSTATGVESLVTQTGAGGTITDAYGVRGRVEGNAGTINNAYGLYATVTAPSGTINNAYGLYVDTVEETGTGSAYGIYVKDSQSYFGNNVGIGTTTPSSMVHIYGNSAASSRLTLTRSDVDSDEMYMGMVSRGGIKMLDIGGATTATIAATFTEDGSVGIGTTNPYSKLEIKDGSVYLSDSDVSQPITGAWPATTYGFLTPINGTAGGLWLTGLSDTDATATRISGIMGTNNPTDSVPAVSFTASKYNTSVSTQALGNTETAFQFTNESSVITTIYGNGNMTIGGSLTQNSDERLKTNIQNLTDGVSILNQIRPVSYILKKTDENNYGVIAQEVEKILPELVLTSPADGIKSVNYIGFIPFLIKATQEQQSSINILQNDINKLKAQIASISGTPSGTTPLEFSEYLEVVSLKVTGLVDFGENTVGIATVPAGETEIAIEFTESYTTPPIITVTPEGQEYLDSGLTYTIIDKTEDGFTIKLSDIYTEDLLFNWHVFE</sequence>
<dbReference type="GO" id="GO:0016540">
    <property type="term" value="P:protein autoprocessing"/>
    <property type="evidence" value="ECO:0007669"/>
    <property type="project" value="TreeGrafter"/>
</dbReference>
<feature type="domain" description="Peptidase S74" evidence="2">
    <location>
        <begin position="349"/>
        <end position="438"/>
    </location>
</feature>
<reference evidence="3" key="1">
    <citation type="submission" date="2020-04" db="EMBL/GenBank/DDBJ databases">
        <authorList>
            <person name="Zhang T."/>
        </authorList>
    </citation>
    <scope>NUCLEOTIDE SEQUENCE</scope>
    <source>
        <strain evidence="3">HKST-UBA13</strain>
    </source>
</reference>
<organism evidence="3 4">
    <name type="scientific">Candidatus Dojkabacteria bacterium</name>
    <dbReference type="NCBI Taxonomy" id="2099670"/>
    <lineage>
        <taxon>Bacteria</taxon>
        <taxon>Candidatus Dojkabacteria</taxon>
    </lineage>
</organism>
<reference evidence="3" key="2">
    <citation type="journal article" date="2021" name="Microbiome">
        <title>Successional dynamics and alternative stable states in a saline activated sludge microbial community over 9 years.</title>
        <authorList>
            <person name="Wang Y."/>
            <person name="Ye J."/>
            <person name="Ju F."/>
            <person name="Liu L."/>
            <person name="Boyd J.A."/>
            <person name="Deng Y."/>
            <person name="Parks D.H."/>
            <person name="Jiang X."/>
            <person name="Yin X."/>
            <person name="Woodcroft B.J."/>
            <person name="Tyson G.W."/>
            <person name="Hugenholtz P."/>
            <person name="Polz M.F."/>
            <person name="Zhang T."/>
        </authorList>
    </citation>
    <scope>NUCLEOTIDE SEQUENCE</scope>
    <source>
        <strain evidence="3">HKST-UBA13</strain>
    </source>
</reference>
<keyword evidence="1" id="KW-0175">Coiled coil</keyword>
<dbReference type="PANTHER" id="PTHR13029">
    <property type="match status" value="1"/>
</dbReference>
<feature type="non-terminal residue" evidence="3">
    <location>
        <position position="1"/>
    </location>
</feature>
<evidence type="ECO:0000259" key="2">
    <source>
        <dbReference type="PROSITE" id="PS51688"/>
    </source>
</evidence>
<feature type="coiled-coil region" evidence="1">
    <location>
        <begin position="424"/>
        <end position="451"/>
    </location>
</feature>
<dbReference type="PROSITE" id="PS51688">
    <property type="entry name" value="ICA"/>
    <property type="match status" value="1"/>
</dbReference>
<dbReference type="Gene3D" id="1.10.10.10">
    <property type="entry name" value="Winged helix-like DNA-binding domain superfamily/Winged helix DNA-binding domain"/>
    <property type="match status" value="1"/>
</dbReference>
<dbReference type="Pfam" id="PF13884">
    <property type="entry name" value="Peptidase_S74"/>
    <property type="match status" value="1"/>
</dbReference>
<dbReference type="AlphaFoldDB" id="A0A955RGZ6"/>
<evidence type="ECO:0000313" key="4">
    <source>
        <dbReference type="Proteomes" id="UP000775877"/>
    </source>
</evidence>
<dbReference type="InterPro" id="IPR036388">
    <property type="entry name" value="WH-like_DNA-bd_sf"/>
</dbReference>
<accession>A0A955RGZ6</accession>
<protein>
    <submittedName>
        <fullName evidence="3">Tail fiber domain-containing protein</fullName>
    </submittedName>
</protein>
<dbReference type="InterPro" id="IPR030392">
    <property type="entry name" value="S74_ICA"/>
</dbReference>
<dbReference type="Proteomes" id="UP000775877">
    <property type="component" value="Unassembled WGS sequence"/>
</dbReference>
<dbReference type="GO" id="GO:0043565">
    <property type="term" value="F:sequence-specific DNA binding"/>
    <property type="evidence" value="ECO:0007669"/>
    <property type="project" value="TreeGrafter"/>
</dbReference>
<name>A0A955RGZ6_9BACT</name>
<dbReference type="PANTHER" id="PTHR13029:SF18">
    <property type="entry name" value="MYELIN REGULATORY FACTOR HOMOLOG 1"/>
    <property type="match status" value="1"/>
</dbReference>
<dbReference type="InterPro" id="IPR051577">
    <property type="entry name" value="MRF-like"/>
</dbReference>
<evidence type="ECO:0000256" key="1">
    <source>
        <dbReference type="SAM" id="Coils"/>
    </source>
</evidence>
<dbReference type="GO" id="GO:0045893">
    <property type="term" value="P:positive regulation of DNA-templated transcription"/>
    <property type="evidence" value="ECO:0007669"/>
    <property type="project" value="TreeGrafter"/>
</dbReference>
<evidence type="ECO:0000313" key="3">
    <source>
        <dbReference type="EMBL" id="MCA9381597.1"/>
    </source>
</evidence>
<dbReference type="EMBL" id="JAGQLJ010000139">
    <property type="protein sequence ID" value="MCA9381597.1"/>
    <property type="molecule type" value="Genomic_DNA"/>
</dbReference>
<gene>
    <name evidence="3" type="ORF">KC678_04995</name>
</gene>